<evidence type="ECO:0000256" key="2">
    <source>
        <dbReference type="ARBA" id="ARBA00023125"/>
    </source>
</evidence>
<dbReference type="SMART" id="SM00346">
    <property type="entry name" value="HTH_ICLR"/>
    <property type="match status" value="1"/>
</dbReference>
<feature type="domain" description="HTH iclR-type" evidence="4">
    <location>
        <begin position="10"/>
        <end position="73"/>
    </location>
</feature>
<evidence type="ECO:0000256" key="1">
    <source>
        <dbReference type="ARBA" id="ARBA00023015"/>
    </source>
</evidence>
<dbReference type="SUPFAM" id="SSF55781">
    <property type="entry name" value="GAF domain-like"/>
    <property type="match status" value="1"/>
</dbReference>
<keyword evidence="7" id="KW-1185">Reference proteome</keyword>
<dbReference type="PANTHER" id="PTHR30136:SF8">
    <property type="entry name" value="TRANSCRIPTIONAL REGULATORY PROTEIN"/>
    <property type="match status" value="1"/>
</dbReference>
<dbReference type="SUPFAM" id="SSF46785">
    <property type="entry name" value="Winged helix' DNA-binding domain"/>
    <property type="match status" value="1"/>
</dbReference>
<keyword evidence="2" id="KW-0238">DNA-binding</keyword>
<dbReference type="PROSITE" id="PS51077">
    <property type="entry name" value="HTH_ICLR"/>
    <property type="match status" value="1"/>
</dbReference>
<evidence type="ECO:0000259" key="4">
    <source>
        <dbReference type="PROSITE" id="PS51077"/>
    </source>
</evidence>
<accession>A0ABU5ZHY8</accession>
<dbReference type="Pfam" id="PF09339">
    <property type="entry name" value="HTH_IclR"/>
    <property type="match status" value="1"/>
</dbReference>
<proteinExistence type="predicted"/>
<dbReference type="InterPro" id="IPR036390">
    <property type="entry name" value="WH_DNA-bd_sf"/>
</dbReference>
<organism evidence="6 7">
    <name type="scientific">Ferviditalea candida</name>
    <dbReference type="NCBI Taxonomy" id="3108399"/>
    <lineage>
        <taxon>Bacteria</taxon>
        <taxon>Bacillati</taxon>
        <taxon>Bacillota</taxon>
        <taxon>Bacilli</taxon>
        <taxon>Bacillales</taxon>
        <taxon>Paenibacillaceae</taxon>
        <taxon>Ferviditalea</taxon>
    </lineage>
</organism>
<dbReference type="PANTHER" id="PTHR30136">
    <property type="entry name" value="HELIX-TURN-HELIX TRANSCRIPTIONAL REGULATOR, ICLR FAMILY"/>
    <property type="match status" value="1"/>
</dbReference>
<keyword evidence="1" id="KW-0805">Transcription regulation</keyword>
<evidence type="ECO:0000259" key="5">
    <source>
        <dbReference type="PROSITE" id="PS51078"/>
    </source>
</evidence>
<sequence length="266" mass="29652">MTDHDKKRRIQSVEIAFSILRILSNHKRAMSLSELSNQTGLHKSQLYRYLYSFVQLGVLVRENGENPKWSLGPELIALGSAAHDGLDLVKEAMPHMLELRNQLNETIALSIWREHGPFFVHWEKSNKLVNIGLDTGSYVPLYTATGKIFRAYLPESMTNELYASEVSAGNIKPDEYALEIASVAKRGFSLTEGSLIVGIAAISTPIFYPQAKLAGALSVIGVAKMLDHSPESLALRELVKNGEKISRRLGYTGAYPLMQFYLERGE</sequence>
<dbReference type="Gene3D" id="3.30.450.40">
    <property type="match status" value="1"/>
</dbReference>
<evidence type="ECO:0000256" key="3">
    <source>
        <dbReference type="ARBA" id="ARBA00023163"/>
    </source>
</evidence>
<comment type="caution">
    <text evidence="6">The sequence shown here is derived from an EMBL/GenBank/DDBJ whole genome shotgun (WGS) entry which is preliminary data.</text>
</comment>
<dbReference type="Gene3D" id="1.10.10.10">
    <property type="entry name" value="Winged helix-like DNA-binding domain superfamily/Winged helix DNA-binding domain"/>
    <property type="match status" value="1"/>
</dbReference>
<feature type="domain" description="IclR-ED" evidence="5">
    <location>
        <begin position="74"/>
        <end position="251"/>
    </location>
</feature>
<dbReference type="RefSeq" id="WP_371754244.1">
    <property type="nucleotide sequence ID" value="NZ_JAYJLD010000013.1"/>
</dbReference>
<dbReference type="PROSITE" id="PS51078">
    <property type="entry name" value="ICLR_ED"/>
    <property type="match status" value="1"/>
</dbReference>
<dbReference type="InterPro" id="IPR050707">
    <property type="entry name" value="HTH_MetabolicPath_Reg"/>
</dbReference>
<dbReference type="InterPro" id="IPR036388">
    <property type="entry name" value="WH-like_DNA-bd_sf"/>
</dbReference>
<dbReference type="InterPro" id="IPR014757">
    <property type="entry name" value="Tscrpt_reg_IclR_C"/>
</dbReference>
<dbReference type="EMBL" id="JAYJLD010000013">
    <property type="protein sequence ID" value="MEB3102128.1"/>
    <property type="molecule type" value="Genomic_DNA"/>
</dbReference>
<keyword evidence="3" id="KW-0804">Transcription</keyword>
<dbReference type="Proteomes" id="UP001310386">
    <property type="component" value="Unassembled WGS sequence"/>
</dbReference>
<evidence type="ECO:0000313" key="6">
    <source>
        <dbReference type="EMBL" id="MEB3102128.1"/>
    </source>
</evidence>
<dbReference type="Pfam" id="PF01614">
    <property type="entry name" value="IclR_C"/>
    <property type="match status" value="1"/>
</dbReference>
<reference evidence="6" key="1">
    <citation type="submission" date="2023-12" db="EMBL/GenBank/DDBJ databases">
        <title>Fervidustalea candida gen. nov., sp. nov., a novel member of the family Paenibacillaceae isolated from a geothermal area.</title>
        <authorList>
            <person name="Li W.-J."/>
            <person name="Jiao J.-Y."/>
            <person name="Chen Y."/>
        </authorList>
    </citation>
    <scope>NUCLEOTIDE SEQUENCE</scope>
    <source>
        <strain evidence="6">SYSU GA230002</strain>
    </source>
</reference>
<protein>
    <submittedName>
        <fullName evidence="6">IclR family transcriptional regulator</fullName>
    </submittedName>
</protein>
<dbReference type="InterPro" id="IPR005471">
    <property type="entry name" value="Tscrpt_reg_IclR_N"/>
</dbReference>
<dbReference type="InterPro" id="IPR029016">
    <property type="entry name" value="GAF-like_dom_sf"/>
</dbReference>
<evidence type="ECO:0000313" key="7">
    <source>
        <dbReference type="Proteomes" id="UP001310386"/>
    </source>
</evidence>
<gene>
    <name evidence="6" type="ORF">VF724_10685</name>
</gene>
<name>A0ABU5ZHY8_9BACL</name>